<sequence>MSITGLCQICESRSAEHRCDNCGALVCEVHYDADLGLCADCAAQARPARERDETDTYRF</sequence>
<gene>
    <name evidence="1" type="ORF">ACFOZ7_21580</name>
</gene>
<proteinExistence type="predicted"/>
<dbReference type="Proteomes" id="UP001595821">
    <property type="component" value="Unassembled WGS sequence"/>
</dbReference>
<name>A0ABD5P5Z3_9EURY</name>
<accession>A0ABD5P5Z3</accession>
<dbReference type="RefSeq" id="WP_246970973.1">
    <property type="nucleotide sequence ID" value="NZ_CP095397.1"/>
</dbReference>
<evidence type="ECO:0000313" key="2">
    <source>
        <dbReference type="Proteomes" id="UP001595821"/>
    </source>
</evidence>
<dbReference type="EMBL" id="JBHSDJ010000132">
    <property type="protein sequence ID" value="MFC4249489.1"/>
    <property type="molecule type" value="Genomic_DNA"/>
</dbReference>
<dbReference type="AlphaFoldDB" id="A0ABD5P5Z3"/>
<evidence type="ECO:0000313" key="1">
    <source>
        <dbReference type="EMBL" id="MFC4249489.1"/>
    </source>
</evidence>
<organism evidence="1 2">
    <name type="scientific">Natribaculum luteum</name>
    <dbReference type="NCBI Taxonomy" id="1586232"/>
    <lineage>
        <taxon>Archaea</taxon>
        <taxon>Methanobacteriati</taxon>
        <taxon>Methanobacteriota</taxon>
        <taxon>Stenosarchaea group</taxon>
        <taxon>Halobacteria</taxon>
        <taxon>Halobacteriales</taxon>
        <taxon>Natrialbaceae</taxon>
        <taxon>Natribaculum</taxon>
    </lineage>
</organism>
<reference evidence="1 2" key="1">
    <citation type="journal article" date="2014" name="Int. J. Syst. Evol. Microbiol.">
        <title>Complete genome sequence of Corynebacterium casei LMG S-19264T (=DSM 44701T), isolated from a smear-ripened cheese.</title>
        <authorList>
            <consortium name="US DOE Joint Genome Institute (JGI-PGF)"/>
            <person name="Walter F."/>
            <person name="Albersmeier A."/>
            <person name="Kalinowski J."/>
            <person name="Ruckert C."/>
        </authorList>
    </citation>
    <scope>NUCLEOTIDE SEQUENCE [LARGE SCALE GENOMIC DNA]</scope>
    <source>
        <strain evidence="1 2">IBRC-M 10912</strain>
    </source>
</reference>
<comment type="caution">
    <text evidence="1">The sequence shown here is derived from an EMBL/GenBank/DDBJ whole genome shotgun (WGS) entry which is preliminary data.</text>
</comment>
<protein>
    <recommendedName>
        <fullName evidence="3">HIT-type domain-containing protein</fullName>
    </recommendedName>
</protein>
<dbReference type="GeneID" id="71852136"/>
<evidence type="ECO:0008006" key="3">
    <source>
        <dbReference type="Google" id="ProtNLM"/>
    </source>
</evidence>